<dbReference type="AlphaFoldDB" id="A0AAE3XRW0"/>
<protein>
    <submittedName>
        <fullName evidence="1">Uncharacterized protein</fullName>
    </submittedName>
</protein>
<comment type="caution">
    <text evidence="1">The sequence shown here is derived from an EMBL/GenBank/DDBJ whole genome shotgun (WGS) entry which is preliminary data.</text>
</comment>
<dbReference type="EMBL" id="JAVDQD010000009">
    <property type="protein sequence ID" value="MDR6241623.1"/>
    <property type="molecule type" value="Genomic_DNA"/>
</dbReference>
<evidence type="ECO:0000313" key="2">
    <source>
        <dbReference type="Proteomes" id="UP001185092"/>
    </source>
</evidence>
<dbReference type="Proteomes" id="UP001185092">
    <property type="component" value="Unassembled WGS sequence"/>
</dbReference>
<gene>
    <name evidence="1" type="ORF">HNQ88_004710</name>
</gene>
<evidence type="ECO:0000313" key="1">
    <source>
        <dbReference type="EMBL" id="MDR6241623.1"/>
    </source>
</evidence>
<accession>A0AAE3XRW0</accession>
<name>A0AAE3XRW0_9BACT</name>
<proteinExistence type="predicted"/>
<reference evidence="1" key="1">
    <citation type="submission" date="2023-07" db="EMBL/GenBank/DDBJ databases">
        <title>Genomic Encyclopedia of Type Strains, Phase IV (KMG-IV): sequencing the most valuable type-strain genomes for metagenomic binning, comparative biology and taxonomic classification.</title>
        <authorList>
            <person name="Goeker M."/>
        </authorList>
    </citation>
    <scope>NUCLEOTIDE SEQUENCE</scope>
    <source>
        <strain evidence="1">DSM 26174</strain>
    </source>
</reference>
<organism evidence="1 2">
    <name type="scientific">Aureibacter tunicatorum</name>
    <dbReference type="NCBI Taxonomy" id="866807"/>
    <lineage>
        <taxon>Bacteria</taxon>
        <taxon>Pseudomonadati</taxon>
        <taxon>Bacteroidota</taxon>
        <taxon>Cytophagia</taxon>
        <taxon>Cytophagales</taxon>
        <taxon>Persicobacteraceae</taxon>
        <taxon>Aureibacter</taxon>
    </lineage>
</organism>
<dbReference type="RefSeq" id="WP_309942554.1">
    <property type="nucleotide sequence ID" value="NZ_AP025307.1"/>
</dbReference>
<sequence length="85" mass="10256">MIKIINFSKLEYNKIYLLWEEGSISLGIIHLDKKKKYDIFESINFNDIYIDYLYDLVVQNYPEIEDIEGQRYFVISQDIINKIVI</sequence>
<keyword evidence="2" id="KW-1185">Reference proteome</keyword>